<protein>
    <submittedName>
        <fullName evidence="2">Uncharacterized protein</fullName>
    </submittedName>
</protein>
<accession>Q5YFA9</accession>
<organism evidence="2 3">
    <name type="scientific">Singapore grouper iridovirus</name>
    <dbReference type="NCBI Taxonomy" id="262968"/>
    <lineage>
        <taxon>Viruses</taxon>
        <taxon>Varidnaviria</taxon>
        <taxon>Bamfordvirae</taxon>
        <taxon>Nucleocytoviricota</taxon>
        <taxon>Megaviricetes</taxon>
        <taxon>Pimascovirales</taxon>
        <taxon>Pimascovirales incertae sedis</taxon>
        <taxon>Iridoviridae</taxon>
        <taxon>Alphairidovirinae</taxon>
        <taxon>Ranavirus</taxon>
        <taxon>Ranavirus epinephelus1</taxon>
    </lineage>
</organism>
<keyword evidence="3" id="KW-1185">Reference proteome</keyword>
<evidence type="ECO:0000256" key="1">
    <source>
        <dbReference type="SAM" id="Coils"/>
    </source>
</evidence>
<dbReference type="KEGG" id="vg:3197055"/>
<gene>
    <name evidence="2" type="ORF">ORF156L</name>
</gene>
<evidence type="ECO:0000313" key="2">
    <source>
        <dbReference type="EMBL" id="AAS18171.1"/>
    </source>
</evidence>
<dbReference type="GeneID" id="3197055"/>
<feature type="coiled-coil region" evidence="1">
    <location>
        <begin position="106"/>
        <end position="161"/>
    </location>
</feature>
<proteinExistence type="predicted"/>
<name>Q5YFA9_9VIRU</name>
<sequence>MSYKNDLQYLLFNLGDEDHKTLMWYAANKYGIPKYGDRREFLDNLDEALGPSGDIFTVLNQLLSLMGNNLMAEEVMELGRRQGIPSSSAVKCLEQQQHRGGGSEEITFLKNQLEEIQKDHEQLFADNRRMKKELSDLQDANESLRKEMREVRADMERFKSEMMRQINAVPGSFCTMPSRESPVSSSRAGRVLTKNRAGITEMLNELTNSEFEDLKRILHRSPKLESMGFRMLKGRYLDENRLNVADLLFSGNMERAADMVELAYAQLKNY</sequence>
<reference evidence="2 3" key="1">
    <citation type="journal article" date="2004" name="J. Virol.">
        <title>Functional genomics analysis of Singapore grouper iridovirus: complete sequence determination and proteomic analysis.</title>
        <authorList>
            <person name="Song W.J."/>
            <person name="Qin Q.W."/>
            <person name="Qiu J."/>
            <person name="Huang C.H."/>
            <person name="Wang F."/>
            <person name="Hew C.L."/>
        </authorList>
    </citation>
    <scope>NUCLEOTIDE SEQUENCE [LARGE SCALE GENOMIC DNA]</scope>
</reference>
<dbReference type="EMBL" id="AY521625">
    <property type="protein sequence ID" value="AAS18171.1"/>
    <property type="molecule type" value="Genomic_DNA"/>
</dbReference>
<dbReference type="RefSeq" id="YP_164251.1">
    <property type="nucleotide sequence ID" value="NC_006549.1"/>
</dbReference>
<keyword evidence="1" id="KW-0175">Coiled coil</keyword>
<evidence type="ECO:0000313" key="3">
    <source>
        <dbReference type="Proteomes" id="UP000172127"/>
    </source>
</evidence>
<dbReference type="Proteomes" id="UP000172127">
    <property type="component" value="Segment"/>
</dbReference>